<dbReference type="SUPFAM" id="SSF56672">
    <property type="entry name" value="DNA/RNA polymerases"/>
    <property type="match status" value="1"/>
</dbReference>
<feature type="compositionally biased region" description="Polar residues" evidence="1">
    <location>
        <begin position="509"/>
        <end position="531"/>
    </location>
</feature>
<dbReference type="EMBL" id="OIVN01003633">
    <property type="protein sequence ID" value="SPD12555.1"/>
    <property type="molecule type" value="Genomic_DNA"/>
</dbReference>
<dbReference type="AlphaFoldDB" id="A0A2N9HKR1"/>
<dbReference type="PANTHER" id="PTHR11439">
    <property type="entry name" value="GAG-POL-RELATED RETROTRANSPOSON"/>
    <property type="match status" value="1"/>
</dbReference>
<sequence>MASSSTSFSLSAGNLHNLITIVSIKLKASNYLIWRMQIFPLIQSLQLLNHLTDDAPQSTIQKESGEILPNPKFIEWMNTDLLLRSWITGTISEEALGHVVGMTTAKEVWTSLEVTYLQATKEKEIQLKRQLQMPKKDEVSLGDYLMQFKSICDSLAAIQKLVADEDKTVQLSHCLGKKYEVFNTTMLSKPPFPTFSQYVTALQGYDMRTQGNIVEEKADTTNQNMAFFAQRNRGRGRSFRGRGHPFSSRGRGFAPANFSPNHAGRGHNNYSNHMNQFGGPENRGGVQSKAENYPTNNNQQSQRTPTQCQICDRFGHPASKCWYRYDYSHNTNENLSQALVSTTLSDTQYNDPNWYTDTGATSHMTYDKGTPEQNGIAERKHRHLVETGLTMLLHAQLPQYLIGTLDPLLIHGCSPLLHFLEHHTLPCALYLQLLCLMFLRLLCLLTHLLEPIPPVASSNHAPADTSTIPLAPQTVPSAPATSDAPSVPLDLQPMSPAAASSSTPHEDLVTSNATHTSSSSPIVAPHGSTNSRLASSNPEFYIDLPTAAPPTAPPLSTNVHPMLTRKKARDLHGLVALKDTDPTEPKSVKTALQSIEVLPFSGGLFLSQQKYARDLLARSSMTGCNPIGTPLAPKHNLRRDDPIIVDATNYRSIVGALQYITLTRPDLTHAVNLVCQFMHQPGASHFQAVKRILRYLQGTLDYGLRLLSRSSLSLYGFSDADWAGCPDTRHSTTGYCIYLGANCISWASKKQATVSRSSAEAEYRSMSTTTAELTWLLYLLRDIGIHLPNPPVLFCDNTSALHMTVNPVFHARTKHIELDVHFVREKVAAGALVTRFVPTHLQIADIFTKALSKDSFQRLRSKLGVMLPPTSSLRGSDKVNESLAKT</sequence>
<dbReference type="Pfam" id="PF14223">
    <property type="entry name" value="Retrotran_gag_2"/>
    <property type="match status" value="1"/>
</dbReference>
<dbReference type="InterPro" id="IPR043502">
    <property type="entry name" value="DNA/RNA_pol_sf"/>
</dbReference>
<protein>
    <recommendedName>
        <fullName evidence="3">Reverse transcriptase Ty1/copia-type domain-containing protein</fullName>
    </recommendedName>
</protein>
<feature type="compositionally biased region" description="Polar residues" evidence="1">
    <location>
        <begin position="458"/>
        <end position="484"/>
    </location>
</feature>
<feature type="region of interest" description="Disordered" evidence="1">
    <location>
        <begin position="458"/>
        <end position="531"/>
    </location>
</feature>
<dbReference type="CDD" id="cd09272">
    <property type="entry name" value="RNase_HI_RT_Ty1"/>
    <property type="match status" value="1"/>
</dbReference>
<evidence type="ECO:0000313" key="2">
    <source>
        <dbReference type="EMBL" id="SPD12555.1"/>
    </source>
</evidence>
<evidence type="ECO:0000256" key="1">
    <source>
        <dbReference type="SAM" id="MobiDB-lite"/>
    </source>
</evidence>
<dbReference type="PANTHER" id="PTHR11439:SF524">
    <property type="entry name" value="RNA-DIRECTED DNA POLYMERASE, PROTEIN KINASE RLK-PELLE-DLSV FAMILY"/>
    <property type="match status" value="1"/>
</dbReference>
<gene>
    <name evidence="2" type="ORF">FSB_LOCUS40437</name>
</gene>
<evidence type="ECO:0008006" key="3">
    <source>
        <dbReference type="Google" id="ProtNLM"/>
    </source>
</evidence>
<feature type="region of interest" description="Disordered" evidence="1">
    <location>
        <begin position="278"/>
        <end position="304"/>
    </location>
</feature>
<name>A0A2N9HKR1_FAGSY</name>
<accession>A0A2N9HKR1</accession>
<proteinExistence type="predicted"/>
<feature type="compositionally biased region" description="Polar residues" evidence="1">
    <location>
        <begin position="289"/>
        <end position="304"/>
    </location>
</feature>
<reference evidence="2" key="1">
    <citation type="submission" date="2018-02" db="EMBL/GenBank/DDBJ databases">
        <authorList>
            <person name="Cohen D.B."/>
            <person name="Kent A.D."/>
        </authorList>
    </citation>
    <scope>NUCLEOTIDE SEQUENCE</scope>
</reference>
<feature type="compositionally biased region" description="Low complexity" evidence="1">
    <location>
        <begin position="244"/>
        <end position="253"/>
    </location>
</feature>
<organism evidence="2">
    <name type="scientific">Fagus sylvatica</name>
    <name type="common">Beechnut</name>
    <dbReference type="NCBI Taxonomy" id="28930"/>
    <lineage>
        <taxon>Eukaryota</taxon>
        <taxon>Viridiplantae</taxon>
        <taxon>Streptophyta</taxon>
        <taxon>Embryophyta</taxon>
        <taxon>Tracheophyta</taxon>
        <taxon>Spermatophyta</taxon>
        <taxon>Magnoliopsida</taxon>
        <taxon>eudicotyledons</taxon>
        <taxon>Gunneridae</taxon>
        <taxon>Pentapetalae</taxon>
        <taxon>rosids</taxon>
        <taxon>fabids</taxon>
        <taxon>Fagales</taxon>
        <taxon>Fagaceae</taxon>
        <taxon>Fagus</taxon>
    </lineage>
</organism>
<feature type="region of interest" description="Disordered" evidence="1">
    <location>
        <begin position="235"/>
        <end position="254"/>
    </location>
</feature>